<protein>
    <recommendedName>
        <fullName evidence="4">Transmembrane protein</fullName>
    </recommendedName>
</protein>
<name>A0A9D4YZ65_CHLVU</name>
<reference evidence="2" key="2">
    <citation type="submission" date="2020-11" db="EMBL/GenBank/DDBJ databases">
        <authorList>
            <person name="Cecchin M."/>
            <person name="Marcolungo L."/>
            <person name="Rossato M."/>
            <person name="Girolomoni L."/>
            <person name="Cosentino E."/>
            <person name="Cuine S."/>
            <person name="Li-Beisson Y."/>
            <person name="Delledonne M."/>
            <person name="Ballottari M."/>
        </authorList>
    </citation>
    <scope>NUCLEOTIDE SEQUENCE</scope>
    <source>
        <strain evidence="2">211/11P</strain>
        <tissue evidence="2">Whole cell</tissue>
    </source>
</reference>
<gene>
    <name evidence="2" type="ORF">D9Q98_003667</name>
</gene>
<dbReference type="Proteomes" id="UP001055712">
    <property type="component" value="Unassembled WGS sequence"/>
</dbReference>
<sequence length="242" mass="25876">MPSAKRVCSILGAMFAYTVFATSWLSWIIMLGGVAGMQAKCGGYLGREVNISVGGNDLSGFVDGCNTVNTTAFIWWTVWFEFFLLVLLSVAECGRVRGLYLTKQLFIAMVSVCLMLAADRAHVISSAYEGALKSSAQACMAGQVITIICNLVLLLYFGGEVQDMRRNAPDEGYGGSSGKQPLSSAELQMSGAARGNQYSIEFERLYQSGATMLPSVAVPESKKEQKAAVKTAAALGGDTWKA</sequence>
<feature type="transmembrane region" description="Helical" evidence="1">
    <location>
        <begin position="7"/>
        <end position="30"/>
    </location>
</feature>
<accession>A0A9D4YZ65</accession>
<proteinExistence type="predicted"/>
<organism evidence="2 3">
    <name type="scientific">Chlorella vulgaris</name>
    <name type="common">Green alga</name>
    <dbReference type="NCBI Taxonomy" id="3077"/>
    <lineage>
        <taxon>Eukaryota</taxon>
        <taxon>Viridiplantae</taxon>
        <taxon>Chlorophyta</taxon>
        <taxon>core chlorophytes</taxon>
        <taxon>Trebouxiophyceae</taxon>
        <taxon>Chlorellales</taxon>
        <taxon>Chlorellaceae</taxon>
        <taxon>Chlorella clade</taxon>
        <taxon>Chlorella</taxon>
    </lineage>
</organism>
<reference evidence="2" key="1">
    <citation type="journal article" date="2019" name="Plant J.">
        <title>Chlorella vulgaris genome assembly and annotation reveals the molecular basis for metabolic acclimation to high light conditions.</title>
        <authorList>
            <person name="Cecchin M."/>
            <person name="Marcolungo L."/>
            <person name="Rossato M."/>
            <person name="Girolomoni L."/>
            <person name="Cosentino E."/>
            <person name="Cuine S."/>
            <person name="Li-Beisson Y."/>
            <person name="Delledonne M."/>
            <person name="Ballottari M."/>
        </authorList>
    </citation>
    <scope>NUCLEOTIDE SEQUENCE</scope>
    <source>
        <strain evidence="2">211/11P</strain>
    </source>
</reference>
<feature type="transmembrane region" description="Helical" evidence="1">
    <location>
        <begin position="73"/>
        <end position="93"/>
    </location>
</feature>
<evidence type="ECO:0000313" key="2">
    <source>
        <dbReference type="EMBL" id="KAI3433864.1"/>
    </source>
</evidence>
<dbReference type="AlphaFoldDB" id="A0A9D4YZ65"/>
<feature type="transmembrane region" description="Helical" evidence="1">
    <location>
        <begin position="105"/>
        <end position="123"/>
    </location>
</feature>
<keyword evidence="3" id="KW-1185">Reference proteome</keyword>
<keyword evidence="1" id="KW-0472">Membrane</keyword>
<dbReference type="EMBL" id="SIDB01000004">
    <property type="protein sequence ID" value="KAI3433864.1"/>
    <property type="molecule type" value="Genomic_DNA"/>
</dbReference>
<evidence type="ECO:0000313" key="3">
    <source>
        <dbReference type="Proteomes" id="UP001055712"/>
    </source>
</evidence>
<comment type="caution">
    <text evidence="2">The sequence shown here is derived from an EMBL/GenBank/DDBJ whole genome shotgun (WGS) entry which is preliminary data.</text>
</comment>
<keyword evidence="1" id="KW-1133">Transmembrane helix</keyword>
<keyword evidence="1" id="KW-0812">Transmembrane</keyword>
<dbReference type="OrthoDB" id="524859at2759"/>
<evidence type="ECO:0008006" key="4">
    <source>
        <dbReference type="Google" id="ProtNLM"/>
    </source>
</evidence>
<evidence type="ECO:0000256" key="1">
    <source>
        <dbReference type="SAM" id="Phobius"/>
    </source>
</evidence>
<feature type="transmembrane region" description="Helical" evidence="1">
    <location>
        <begin position="135"/>
        <end position="157"/>
    </location>
</feature>